<organism evidence="1 2">
    <name type="scientific">Algoriphagus yeomjeoni</name>
    <dbReference type="NCBI Taxonomy" id="291403"/>
    <lineage>
        <taxon>Bacteria</taxon>
        <taxon>Pseudomonadati</taxon>
        <taxon>Bacteroidota</taxon>
        <taxon>Cytophagia</taxon>
        <taxon>Cytophagales</taxon>
        <taxon>Cyclobacteriaceae</taxon>
        <taxon>Algoriphagus</taxon>
    </lineage>
</organism>
<reference evidence="1 2" key="1">
    <citation type="submission" date="2018-06" db="EMBL/GenBank/DDBJ databases">
        <title>Genomic Encyclopedia of Archaeal and Bacterial Type Strains, Phase II (KMG-II): from individual species to whole genera.</title>
        <authorList>
            <person name="Goeker M."/>
        </authorList>
    </citation>
    <scope>NUCLEOTIDE SEQUENCE [LARGE SCALE GENOMIC DNA]</scope>
    <source>
        <strain evidence="1 2">DSM 23446</strain>
    </source>
</reference>
<comment type="caution">
    <text evidence="1">The sequence shown here is derived from an EMBL/GenBank/DDBJ whole genome shotgun (WGS) entry which is preliminary data.</text>
</comment>
<dbReference type="RefSeq" id="WP_111610651.1">
    <property type="nucleotide sequence ID" value="NZ_QLLK01000003.1"/>
</dbReference>
<dbReference type="EMBL" id="QLLK01000003">
    <property type="protein sequence ID" value="RAI92002.1"/>
    <property type="molecule type" value="Genomic_DNA"/>
</dbReference>
<sequence length="1155" mass="127366">MLLLAVASIGLSFSYILENKPNEELAGITSVADPELIGPGILCNISGTVIGSFSGAGDPVTDLYGWKIYGPSGNLLFSKNSGAFQNIDYTFITNGVHKVELEVRRGGIPIAKFTKDVQVIQKPIQILAAEYISCASTPLEIQAIDPLSSNFSSYKFEWKNSTGSIVSTSNTLVTTDEGEFSVRYFIESPSGEKSCDYLLTTNISNISTIVIESSDVGVCIDGEISFNTKPQLSGEWFVQKIGDISKKSFGIRNSLTIRPGSDLIEFGDYEVSFVLSNSLNPACSSEGKINFSYNPEPIFVFESAETSSDCLQADGKLVMKALTDLDYINIEGTSISYGPFKAGDLIEIPNLKSGTYNLIGGLGSCINSLGSVVPLTNPPTALEFTIDDIVGEACTANGKIPGSFQVTMLNGANPNAFYRVVNEKGGVAMNKVLPNSSVFRVELPGGFYFFEIYDDEDECILPSRNKLIIPAKDQTTFQIPQTLNVCQSFGLIPETSQALIFTITRPDLSTEIKNAGEEILLNQKGEYKIVGTLPNQSDICPVEKIILVDLIDPVDFEIILVSEDCTVGNRSYEADIFSRDPSTVLFFWRNEKDEIIGTSQRLDLPPTSFGDYSLEVQPANSQACPVVPKPFIAKEPILSVDVIMTATKLCEFGPKAILNVTTTFPEEVTNVEWRRYDKNGNIEFLNQFDDKYEIEVDEEGTYEAAVFARISSLNKNCELGRTTIQLDLTPEKVIFTVPDSLSICETYDLIPETTQTLQFSLTQPDGTIVDKNAGEAFTLNQSGTYSLYGFDPLISSPNCPEIKEFSVIVNQPIPFEPILFSEDCNGQKTYQAKLTGATASDANIFWYDSNGALIGTDEFLTLDNISATYSLEVQPKGSLPCVITPIEFNVETSILDVPVSLLADPLCPDSPSANIRAEADFSLVTSIEWWYTFPTGEQIELTSERNKEEILAIREGTYEVRIYNNVPCILGFDQVLILRSTDTVRPEVEESYQICPKYDIGPSINPGSFASYEWYFGDQLVSTNSVYKPQSIGNHRLIVYSAEGCAYQTDFTTEEECELKVIYPNAVQPGNPDKEFLIYTNYLIDELDLVILNKWGQVVFECTQTNLISEESTCIWDGTYNGKAIPNGNYAVRINFKNYQQQVSKSDFGSILIIE</sequence>
<dbReference type="Proteomes" id="UP000249610">
    <property type="component" value="Unassembled WGS sequence"/>
</dbReference>
<accession>A0A327PLF0</accession>
<dbReference type="OrthoDB" id="9765926at2"/>
<gene>
    <name evidence="1" type="ORF">LV83_01228</name>
</gene>
<proteinExistence type="predicted"/>
<name>A0A327PLF0_9BACT</name>
<protein>
    <submittedName>
        <fullName evidence="1">CHU domain-containing protein</fullName>
    </submittedName>
</protein>
<keyword evidence="2" id="KW-1185">Reference proteome</keyword>
<evidence type="ECO:0000313" key="1">
    <source>
        <dbReference type="EMBL" id="RAI92002.1"/>
    </source>
</evidence>
<evidence type="ECO:0000313" key="2">
    <source>
        <dbReference type="Proteomes" id="UP000249610"/>
    </source>
</evidence>
<dbReference type="AlphaFoldDB" id="A0A327PLF0"/>